<feature type="transmembrane region" description="Helical" evidence="1">
    <location>
        <begin position="340"/>
        <end position="363"/>
    </location>
</feature>
<feature type="transmembrane region" description="Helical" evidence="1">
    <location>
        <begin position="281"/>
        <end position="304"/>
    </location>
</feature>
<keyword evidence="3" id="KW-1185">Reference proteome</keyword>
<dbReference type="AlphaFoldDB" id="A0A9X3FFA6"/>
<name>A0A9X3FFA6_9BACT</name>
<dbReference type="Pfam" id="PF12412">
    <property type="entry name" value="DUF3667"/>
    <property type="match status" value="1"/>
</dbReference>
<accession>A0A9X3FFA6</accession>
<keyword evidence="1" id="KW-0472">Membrane</keyword>
<keyword evidence="1" id="KW-0812">Transmembrane</keyword>
<comment type="caution">
    <text evidence="2">The sequence shown here is derived from an EMBL/GenBank/DDBJ whole genome shotgun (WGS) entry which is preliminary data.</text>
</comment>
<proteinExistence type="predicted"/>
<gene>
    <name evidence="2" type="ORF">OU798_14985</name>
</gene>
<feature type="transmembrane region" description="Helical" evidence="1">
    <location>
        <begin position="97"/>
        <end position="115"/>
    </location>
</feature>
<dbReference type="RefSeq" id="WP_343333988.1">
    <property type="nucleotide sequence ID" value="NZ_JAPOHD010000028.1"/>
</dbReference>
<protein>
    <submittedName>
        <fullName evidence="2">DUF3667 domain-containing protein</fullName>
    </submittedName>
</protein>
<sequence length="369" mass="41573">MLSKILPRLKRKKTETLPENIVCANCETQFDGHFCPNCGQSIKEYDKPINFVIYNFLGDLFAFDTRFFKTILALLFKPGFLSKEYIAGRRVRYAPPFRIFVFVSFVLFLLLQIYTNRGLTSVLDTDFNDGIVKLDSNSVAAADSVYTRMRTEMDSTEVHTADSLLTKLGVKTKRAGVTGKLGPESDIGTGIDIGALVGNTRNTNELLNKVINTLEEDLKTEEDPDKRARLQKFIRICRSPVQANAKILQYISYAFFLLLPILAIILKMVYIRRNQNYIRHLVFSIHIHAFIFVVLTLVVGLMMVSSGGSQAIVFGLLLLVPVYFIIAMKKFYGQTVGKTIVKALLVSFTYNIIFLTGVILAAFNALNML</sequence>
<keyword evidence="1" id="KW-1133">Transmembrane helix</keyword>
<evidence type="ECO:0000256" key="1">
    <source>
        <dbReference type="SAM" id="Phobius"/>
    </source>
</evidence>
<dbReference type="EMBL" id="JAPOHD010000028">
    <property type="protein sequence ID" value="MCY1721658.1"/>
    <property type="molecule type" value="Genomic_DNA"/>
</dbReference>
<organism evidence="2 3">
    <name type="scientific">Draconibacterium aestuarii</name>
    <dbReference type="NCBI Taxonomy" id="2998507"/>
    <lineage>
        <taxon>Bacteria</taxon>
        <taxon>Pseudomonadati</taxon>
        <taxon>Bacteroidota</taxon>
        <taxon>Bacteroidia</taxon>
        <taxon>Marinilabiliales</taxon>
        <taxon>Prolixibacteraceae</taxon>
        <taxon>Draconibacterium</taxon>
    </lineage>
</organism>
<dbReference type="InterPro" id="IPR022134">
    <property type="entry name" value="DUF3667"/>
</dbReference>
<dbReference type="Proteomes" id="UP001145087">
    <property type="component" value="Unassembled WGS sequence"/>
</dbReference>
<evidence type="ECO:0000313" key="3">
    <source>
        <dbReference type="Proteomes" id="UP001145087"/>
    </source>
</evidence>
<evidence type="ECO:0000313" key="2">
    <source>
        <dbReference type="EMBL" id="MCY1721658.1"/>
    </source>
</evidence>
<feature type="transmembrane region" description="Helical" evidence="1">
    <location>
        <begin position="250"/>
        <end position="269"/>
    </location>
</feature>
<feature type="transmembrane region" description="Helical" evidence="1">
    <location>
        <begin position="310"/>
        <end position="328"/>
    </location>
</feature>
<reference evidence="2" key="1">
    <citation type="submission" date="2022-11" db="EMBL/GenBank/DDBJ databases">
        <title>Marilongibacter aestuarii gen. nov., sp. nov., isolated from tidal flat sediment.</title>
        <authorList>
            <person name="Jiayan W."/>
        </authorList>
    </citation>
    <scope>NUCLEOTIDE SEQUENCE</scope>
    <source>
        <strain evidence="2">Z1-6</strain>
    </source>
</reference>